<organism evidence="3 4">
    <name type="scientific">Potamilus streckersoni</name>
    <dbReference type="NCBI Taxonomy" id="2493646"/>
    <lineage>
        <taxon>Eukaryota</taxon>
        <taxon>Metazoa</taxon>
        <taxon>Spiralia</taxon>
        <taxon>Lophotrochozoa</taxon>
        <taxon>Mollusca</taxon>
        <taxon>Bivalvia</taxon>
        <taxon>Autobranchia</taxon>
        <taxon>Heteroconchia</taxon>
        <taxon>Palaeoheterodonta</taxon>
        <taxon>Unionida</taxon>
        <taxon>Unionoidea</taxon>
        <taxon>Unionidae</taxon>
        <taxon>Ambleminae</taxon>
        <taxon>Lampsilini</taxon>
        <taxon>Potamilus</taxon>
    </lineage>
</organism>
<keyword evidence="4" id="KW-1185">Reference proteome</keyword>
<dbReference type="AlphaFoldDB" id="A0AAE0VZC4"/>
<evidence type="ECO:0000256" key="1">
    <source>
        <dbReference type="SAM" id="MobiDB-lite"/>
    </source>
</evidence>
<proteinExistence type="predicted"/>
<protein>
    <submittedName>
        <fullName evidence="3">Uncharacterized protein</fullName>
    </submittedName>
</protein>
<evidence type="ECO:0000313" key="4">
    <source>
        <dbReference type="Proteomes" id="UP001195483"/>
    </source>
</evidence>
<comment type="caution">
    <text evidence="3">The sequence shown here is derived from an EMBL/GenBank/DDBJ whole genome shotgun (WGS) entry which is preliminary data.</text>
</comment>
<feature type="region of interest" description="Disordered" evidence="1">
    <location>
        <begin position="431"/>
        <end position="453"/>
    </location>
</feature>
<feature type="compositionally biased region" description="Polar residues" evidence="1">
    <location>
        <begin position="187"/>
        <end position="202"/>
    </location>
</feature>
<evidence type="ECO:0000313" key="3">
    <source>
        <dbReference type="EMBL" id="KAK3596278.1"/>
    </source>
</evidence>
<feature type="region of interest" description="Disordered" evidence="1">
    <location>
        <begin position="181"/>
        <end position="202"/>
    </location>
</feature>
<dbReference type="Proteomes" id="UP001195483">
    <property type="component" value="Unassembled WGS sequence"/>
</dbReference>
<dbReference type="EMBL" id="JAEAOA010001470">
    <property type="protein sequence ID" value="KAK3596278.1"/>
    <property type="molecule type" value="Genomic_DNA"/>
</dbReference>
<gene>
    <name evidence="3" type="ORF">CHS0354_024863</name>
</gene>
<evidence type="ECO:0000256" key="2">
    <source>
        <dbReference type="SAM" id="SignalP"/>
    </source>
</evidence>
<reference evidence="3" key="2">
    <citation type="journal article" date="2021" name="Genome Biol. Evol.">
        <title>Developing a high-quality reference genome for a parasitic bivalve with doubly uniparental inheritance (Bivalvia: Unionida).</title>
        <authorList>
            <person name="Smith C.H."/>
        </authorList>
    </citation>
    <scope>NUCLEOTIDE SEQUENCE</scope>
    <source>
        <strain evidence="3">CHS0354</strain>
        <tissue evidence="3">Mantle</tissue>
    </source>
</reference>
<feature type="signal peptide" evidence="2">
    <location>
        <begin position="1"/>
        <end position="24"/>
    </location>
</feature>
<name>A0AAE0VZC4_9BIVA</name>
<accession>A0AAE0VZC4</accession>
<keyword evidence="2" id="KW-0732">Signal</keyword>
<feature type="chain" id="PRO_5042139155" evidence="2">
    <location>
        <begin position="25"/>
        <end position="535"/>
    </location>
</feature>
<sequence length="535" mass="57686">MMHPCGEAWRVFICALIASSATNGDLEKSKSFIVESMISNTALLTTMSNESINQNPEPSLFQDIPMGISKNGNYVSNDSTEAIKSGKTEVMNFSLLGVDSLSPFDLSQTRSGQITQLESSSFSGDSGWLDSLLAEKPIDLSLIRGSRSFMIMDPLLERLGSFAQMDSSFAKDTTSFSTWDPSLIKDSGSNPDTSSAGDLTSLTSRNGNDVSFLPIESFIGSITPNNLVQPKNFTLTAARGTKLPRDASLVVNPGIVQSIDISLVATSDPFITNISSLLRRTEPKQFMDVSFIGGRKDILTQSPTNGQSLSQSSVGNQTKVHGVERSLDLPPWFDRNLTLGPAILQNPESIGSLKSTNHNFRANLLLSDGKPQIITSHMSGLLEVPKTTIGEPSLKVFEKLPLIGNIHETVWKISKEFNAQTAINNIRKTRVKGLSSPDPGTSDLSRTDPVSIPGDPVIVDNPQLQQDLSTGTAQSIHSESDLLNTGLKPVSMSELLNLLNSKSDQIGNKGIDFFNLGTPINNKTHQAKASPANAF</sequence>
<reference evidence="3" key="1">
    <citation type="journal article" date="2021" name="Genome Biol. Evol.">
        <title>A High-Quality Reference Genome for a Parasitic Bivalve with Doubly Uniparental Inheritance (Bivalvia: Unionida).</title>
        <authorList>
            <person name="Smith C.H."/>
        </authorList>
    </citation>
    <scope>NUCLEOTIDE SEQUENCE</scope>
    <source>
        <strain evidence="3">CHS0354</strain>
    </source>
</reference>
<reference evidence="3" key="3">
    <citation type="submission" date="2023-05" db="EMBL/GenBank/DDBJ databases">
        <authorList>
            <person name="Smith C.H."/>
        </authorList>
    </citation>
    <scope>NUCLEOTIDE SEQUENCE</scope>
    <source>
        <strain evidence="3">CHS0354</strain>
        <tissue evidence="3">Mantle</tissue>
    </source>
</reference>